<evidence type="ECO:0000313" key="3">
    <source>
        <dbReference type="Proteomes" id="UP000233256"/>
    </source>
</evidence>
<reference evidence="2 3" key="1">
    <citation type="journal article" date="2017" name="ISME J.">
        <title>Potential for microbial H2 and metal transformations associated with novel bacteria and archaea in deep terrestrial subsurface sediments.</title>
        <authorList>
            <person name="Hernsdorf A.W."/>
            <person name="Amano Y."/>
            <person name="Miyakawa K."/>
            <person name="Ise K."/>
            <person name="Suzuki Y."/>
            <person name="Anantharaman K."/>
            <person name="Probst A."/>
            <person name="Burstein D."/>
            <person name="Thomas B.C."/>
            <person name="Banfield J.F."/>
        </authorList>
    </citation>
    <scope>NUCLEOTIDE SEQUENCE [LARGE SCALE GENOMIC DNA]</scope>
    <source>
        <strain evidence="2">HGW-Wallbacteria-1</strain>
    </source>
</reference>
<feature type="signal peptide" evidence="1">
    <location>
        <begin position="1"/>
        <end position="20"/>
    </location>
</feature>
<proteinExistence type="predicted"/>
<dbReference type="PROSITE" id="PS51257">
    <property type="entry name" value="PROKAR_LIPOPROTEIN"/>
    <property type="match status" value="1"/>
</dbReference>
<evidence type="ECO:0000313" key="2">
    <source>
        <dbReference type="EMBL" id="PKK87262.1"/>
    </source>
</evidence>
<keyword evidence="1" id="KW-0732">Signal</keyword>
<dbReference type="Pfam" id="PF12092">
    <property type="entry name" value="DUF3568"/>
    <property type="match status" value="1"/>
</dbReference>
<evidence type="ECO:0000256" key="1">
    <source>
        <dbReference type="SAM" id="SignalP"/>
    </source>
</evidence>
<gene>
    <name evidence="2" type="ORF">CVV64_22410</name>
</gene>
<sequence>MKTKILFFLLMTALLSGCNAAMVMNGKVMGISSGKFIYQDGYLTTHYKADIEPVWQACNKAVIDLKGRDIQKDRKIASGSIKTIISDEKVTILIEYIEKDLTSVSVITGIVGNNMASRIIQDRIAENMVKH</sequence>
<name>A0A2N1PG14_9BACT</name>
<accession>A0A2N1PG14</accession>
<protein>
    <recommendedName>
        <fullName evidence="4">DUF3568 domain-containing protein</fullName>
    </recommendedName>
</protein>
<comment type="caution">
    <text evidence="2">The sequence shown here is derived from an EMBL/GenBank/DDBJ whole genome shotgun (WGS) entry which is preliminary data.</text>
</comment>
<dbReference type="AlphaFoldDB" id="A0A2N1PG14"/>
<dbReference type="Proteomes" id="UP000233256">
    <property type="component" value="Unassembled WGS sequence"/>
</dbReference>
<dbReference type="EMBL" id="PGXC01000182">
    <property type="protein sequence ID" value="PKK87262.1"/>
    <property type="molecule type" value="Genomic_DNA"/>
</dbReference>
<dbReference type="InterPro" id="IPR021952">
    <property type="entry name" value="Flpp3-like"/>
</dbReference>
<evidence type="ECO:0008006" key="4">
    <source>
        <dbReference type="Google" id="ProtNLM"/>
    </source>
</evidence>
<feature type="chain" id="PRO_5014974947" description="DUF3568 domain-containing protein" evidence="1">
    <location>
        <begin position="21"/>
        <end position="131"/>
    </location>
</feature>
<organism evidence="2 3">
    <name type="scientific">Candidatus Wallbacteria bacterium HGW-Wallbacteria-1</name>
    <dbReference type="NCBI Taxonomy" id="2013854"/>
    <lineage>
        <taxon>Bacteria</taxon>
        <taxon>Candidatus Walliibacteriota</taxon>
    </lineage>
</organism>